<gene>
    <name evidence="10" type="ORF">HMPREF1541_07000</name>
</gene>
<evidence type="ECO:0000256" key="6">
    <source>
        <dbReference type="ARBA" id="ARBA00023004"/>
    </source>
</evidence>
<evidence type="ECO:0000313" key="10">
    <source>
        <dbReference type="EMBL" id="ETN38958.1"/>
    </source>
</evidence>
<sequence length="211" mass="22475">MSTNAVSLARLRTRAAVGLLRNEFPAGARPALASLHATVLQRHQHALRAHSTQSTDSTTSHITLKPSTPGFHQSHLAAQRLRRPVSPHITIWRWQSHMLLSALQRNTGLLFAGPLYLFLIAHGLSPLLGSDVGISSAGVVAAVAALPGVVVWGGKAVAAWGLSLHAVQGIHEVVRGLWPAWGLRSKELVVKTSLAVFVLSGMGTVGLLWAF</sequence>
<keyword evidence="11" id="KW-1185">Reference proteome</keyword>
<dbReference type="GO" id="GO:0009055">
    <property type="term" value="F:electron transfer activity"/>
    <property type="evidence" value="ECO:0007669"/>
    <property type="project" value="InterPro"/>
</dbReference>
<dbReference type="Proteomes" id="UP000030752">
    <property type="component" value="Unassembled WGS sequence"/>
</dbReference>
<evidence type="ECO:0008006" key="12">
    <source>
        <dbReference type="Google" id="ProtNLM"/>
    </source>
</evidence>
<dbReference type="Pfam" id="PF01127">
    <property type="entry name" value="Sdh_cyt"/>
    <property type="match status" value="1"/>
</dbReference>
<dbReference type="GO" id="GO:0006121">
    <property type="term" value="P:mitochondrial electron transport, succinate to ubiquinone"/>
    <property type="evidence" value="ECO:0007669"/>
    <property type="project" value="TreeGrafter"/>
</dbReference>
<dbReference type="SUPFAM" id="SSF81343">
    <property type="entry name" value="Fumarate reductase respiratory complex transmembrane subunits"/>
    <property type="match status" value="1"/>
</dbReference>
<evidence type="ECO:0000256" key="7">
    <source>
        <dbReference type="ARBA" id="ARBA00023136"/>
    </source>
</evidence>
<keyword evidence="2" id="KW-0349">Heme</keyword>
<dbReference type="GO" id="GO:0006099">
    <property type="term" value="P:tricarboxylic acid cycle"/>
    <property type="evidence" value="ECO:0007669"/>
    <property type="project" value="InterPro"/>
</dbReference>
<organism evidence="10 11">
    <name type="scientific">Cyphellophora europaea (strain CBS 101466)</name>
    <name type="common">Phialophora europaea</name>
    <dbReference type="NCBI Taxonomy" id="1220924"/>
    <lineage>
        <taxon>Eukaryota</taxon>
        <taxon>Fungi</taxon>
        <taxon>Dikarya</taxon>
        <taxon>Ascomycota</taxon>
        <taxon>Pezizomycotina</taxon>
        <taxon>Eurotiomycetes</taxon>
        <taxon>Chaetothyriomycetidae</taxon>
        <taxon>Chaetothyriales</taxon>
        <taxon>Cyphellophoraceae</taxon>
        <taxon>Cyphellophora</taxon>
    </lineage>
</organism>
<dbReference type="OrthoDB" id="588261at2759"/>
<dbReference type="RefSeq" id="XP_008719547.1">
    <property type="nucleotide sequence ID" value="XM_008721325.1"/>
</dbReference>
<feature type="compositionally biased region" description="Low complexity" evidence="8">
    <location>
        <begin position="51"/>
        <end position="60"/>
    </location>
</feature>
<dbReference type="VEuPathDB" id="FungiDB:HMPREF1541_07000"/>
<evidence type="ECO:0000256" key="4">
    <source>
        <dbReference type="ARBA" id="ARBA00022723"/>
    </source>
</evidence>
<keyword evidence="3 9" id="KW-0812">Transmembrane</keyword>
<feature type="region of interest" description="Disordered" evidence="8">
    <location>
        <begin position="48"/>
        <end position="70"/>
    </location>
</feature>
<dbReference type="InParanoid" id="W2RT98"/>
<dbReference type="AlphaFoldDB" id="W2RT98"/>
<proteinExistence type="predicted"/>
<accession>W2RT98</accession>
<dbReference type="EMBL" id="KB822722">
    <property type="protein sequence ID" value="ETN38958.1"/>
    <property type="molecule type" value="Genomic_DNA"/>
</dbReference>
<evidence type="ECO:0000256" key="3">
    <source>
        <dbReference type="ARBA" id="ARBA00022692"/>
    </source>
</evidence>
<evidence type="ECO:0000313" key="11">
    <source>
        <dbReference type="Proteomes" id="UP000030752"/>
    </source>
</evidence>
<keyword evidence="7 9" id="KW-0472">Membrane</keyword>
<dbReference type="Gene3D" id="1.20.1300.10">
    <property type="entry name" value="Fumarate reductase/succinate dehydrogenase, transmembrane subunit"/>
    <property type="match status" value="1"/>
</dbReference>
<feature type="transmembrane region" description="Helical" evidence="9">
    <location>
        <begin position="188"/>
        <end position="210"/>
    </location>
</feature>
<evidence type="ECO:0000256" key="5">
    <source>
        <dbReference type="ARBA" id="ARBA00022989"/>
    </source>
</evidence>
<name>W2RT98_CYPE1</name>
<dbReference type="InterPro" id="IPR014314">
    <property type="entry name" value="Succ_DH_cytb556"/>
</dbReference>
<dbReference type="GO" id="GO:0005739">
    <property type="term" value="C:mitochondrion"/>
    <property type="evidence" value="ECO:0007669"/>
    <property type="project" value="GOC"/>
</dbReference>
<evidence type="ECO:0000256" key="2">
    <source>
        <dbReference type="ARBA" id="ARBA00022617"/>
    </source>
</evidence>
<dbReference type="GO" id="GO:0016020">
    <property type="term" value="C:membrane"/>
    <property type="evidence" value="ECO:0007669"/>
    <property type="project" value="UniProtKB-SubCell"/>
</dbReference>
<reference evidence="10 11" key="1">
    <citation type="submission" date="2013-03" db="EMBL/GenBank/DDBJ databases">
        <title>The Genome Sequence of Phialophora europaea CBS 101466.</title>
        <authorList>
            <consortium name="The Broad Institute Genomics Platform"/>
            <person name="Cuomo C."/>
            <person name="de Hoog S."/>
            <person name="Gorbushina A."/>
            <person name="Walker B."/>
            <person name="Young S.K."/>
            <person name="Zeng Q."/>
            <person name="Gargeya S."/>
            <person name="Fitzgerald M."/>
            <person name="Haas B."/>
            <person name="Abouelleil A."/>
            <person name="Allen A.W."/>
            <person name="Alvarado L."/>
            <person name="Arachchi H.M."/>
            <person name="Berlin A.M."/>
            <person name="Chapman S.B."/>
            <person name="Gainer-Dewar J."/>
            <person name="Goldberg J."/>
            <person name="Griggs A."/>
            <person name="Gujja S."/>
            <person name="Hansen M."/>
            <person name="Howarth C."/>
            <person name="Imamovic A."/>
            <person name="Ireland A."/>
            <person name="Larimer J."/>
            <person name="McCowan C."/>
            <person name="Murphy C."/>
            <person name="Pearson M."/>
            <person name="Poon T.W."/>
            <person name="Priest M."/>
            <person name="Roberts A."/>
            <person name="Saif S."/>
            <person name="Shea T."/>
            <person name="Sisk P."/>
            <person name="Sykes S."/>
            <person name="Wortman J."/>
            <person name="Nusbaum C."/>
            <person name="Birren B."/>
        </authorList>
    </citation>
    <scope>NUCLEOTIDE SEQUENCE [LARGE SCALE GENOMIC DNA]</scope>
    <source>
        <strain evidence="10 11">CBS 101466</strain>
    </source>
</reference>
<evidence type="ECO:0000256" key="8">
    <source>
        <dbReference type="SAM" id="MobiDB-lite"/>
    </source>
</evidence>
<dbReference type="PANTHER" id="PTHR10978:SF5">
    <property type="entry name" value="SUCCINATE DEHYDROGENASE CYTOCHROME B560 SUBUNIT, MITOCHONDRIAL"/>
    <property type="match status" value="1"/>
</dbReference>
<dbReference type="GeneID" id="19974339"/>
<feature type="transmembrane region" description="Helical" evidence="9">
    <location>
        <begin position="108"/>
        <end position="128"/>
    </location>
</feature>
<protein>
    <recommendedName>
        <fullName evidence="12">Succinate dehydrogenase, cytochrome b556 subunit</fullName>
    </recommendedName>
</protein>
<evidence type="ECO:0000256" key="1">
    <source>
        <dbReference type="ARBA" id="ARBA00004370"/>
    </source>
</evidence>
<keyword evidence="5 9" id="KW-1133">Transmembrane helix</keyword>
<keyword evidence="4" id="KW-0479">Metal-binding</keyword>
<dbReference type="HOGENOM" id="CLU_094691_0_2_1"/>
<dbReference type="InterPro" id="IPR000701">
    <property type="entry name" value="SuccDH_FuR_B_TM-su"/>
</dbReference>
<evidence type="ECO:0000256" key="9">
    <source>
        <dbReference type="SAM" id="Phobius"/>
    </source>
</evidence>
<dbReference type="GO" id="GO:0046872">
    <property type="term" value="F:metal ion binding"/>
    <property type="evidence" value="ECO:0007669"/>
    <property type="project" value="UniProtKB-KW"/>
</dbReference>
<comment type="subcellular location">
    <subcellularLocation>
        <location evidence="1">Membrane</location>
    </subcellularLocation>
</comment>
<dbReference type="STRING" id="1220924.W2RT98"/>
<dbReference type="InterPro" id="IPR034804">
    <property type="entry name" value="SQR/QFR_C/D"/>
</dbReference>
<dbReference type="eggNOG" id="KOG0449">
    <property type="taxonomic scope" value="Eukaryota"/>
</dbReference>
<keyword evidence="6" id="KW-0408">Iron</keyword>
<dbReference type="PANTHER" id="PTHR10978">
    <property type="entry name" value="SUCCINATE DEHYDROGENASE CYTOCHROME B560 SUBUNIT"/>
    <property type="match status" value="1"/>
</dbReference>